<evidence type="ECO:0000313" key="2">
    <source>
        <dbReference type="Proteomes" id="UP001150924"/>
    </source>
</evidence>
<dbReference type="Pfam" id="PF13432">
    <property type="entry name" value="TPR_16"/>
    <property type="match status" value="1"/>
</dbReference>
<reference evidence="1" key="1">
    <citation type="submission" date="2022-11" db="EMBL/GenBank/DDBJ databases">
        <title>Minimal conservation of predation-associated metabolite biosynthetic gene clusters underscores biosynthetic potential of Myxococcota including descriptions for ten novel species: Archangium lansinium sp. nov., Myxococcus landrumus sp. nov., Nannocystis bai.</title>
        <authorList>
            <person name="Ahearne A."/>
            <person name="Stevens C."/>
            <person name="Phillips K."/>
        </authorList>
    </citation>
    <scope>NUCLEOTIDE SEQUENCE</scope>
    <source>
        <strain evidence="1">Na p29</strain>
    </source>
</reference>
<dbReference type="SUPFAM" id="SSF48452">
    <property type="entry name" value="TPR-like"/>
    <property type="match status" value="1"/>
</dbReference>
<keyword evidence="2" id="KW-1185">Reference proteome</keyword>
<comment type="caution">
    <text evidence="1">The sequence shown here is derived from an EMBL/GenBank/DDBJ whole genome shotgun (WGS) entry which is preliminary data.</text>
</comment>
<dbReference type="Gene3D" id="1.25.40.10">
    <property type="entry name" value="Tetratricopeptide repeat domain"/>
    <property type="match status" value="1"/>
</dbReference>
<gene>
    <name evidence="1" type="ORF">OV079_06105</name>
</gene>
<sequence>MTQEGEAARRRGDFAAAERAFNQALAAYNRNGAALMGLSDVEFDRGHFEQAVVFAERAVKAEPKKGDFRIRLGDAYFKVLRYPDAKSQYDKAAELGHAKAAGRLDKVKEKIGG</sequence>
<protein>
    <submittedName>
        <fullName evidence="1">Tetratricopeptide repeat protein</fullName>
    </submittedName>
</protein>
<proteinExistence type="predicted"/>
<dbReference type="EMBL" id="JAPNKE010000002">
    <property type="protein sequence ID" value="MCY1005151.1"/>
    <property type="molecule type" value="Genomic_DNA"/>
</dbReference>
<dbReference type="AlphaFoldDB" id="A0A9X3ER03"/>
<accession>A0A9X3ER03</accession>
<dbReference type="RefSeq" id="WP_267778469.1">
    <property type="nucleotide sequence ID" value="NZ_JAPNKE010000002.1"/>
</dbReference>
<dbReference type="InterPro" id="IPR011990">
    <property type="entry name" value="TPR-like_helical_dom_sf"/>
</dbReference>
<dbReference type="Proteomes" id="UP001150924">
    <property type="component" value="Unassembled WGS sequence"/>
</dbReference>
<evidence type="ECO:0000313" key="1">
    <source>
        <dbReference type="EMBL" id="MCY1005151.1"/>
    </source>
</evidence>
<organism evidence="1 2">
    <name type="scientific">Nannocystis pusilla</name>
    <dbReference type="NCBI Taxonomy" id="889268"/>
    <lineage>
        <taxon>Bacteria</taxon>
        <taxon>Pseudomonadati</taxon>
        <taxon>Myxococcota</taxon>
        <taxon>Polyangia</taxon>
        <taxon>Nannocystales</taxon>
        <taxon>Nannocystaceae</taxon>
        <taxon>Nannocystis</taxon>
    </lineage>
</organism>
<name>A0A9X3ER03_9BACT</name>